<keyword evidence="4 7" id="KW-0418">Kinase</keyword>
<dbReference type="EC" id="2.7.13.3" evidence="2"/>
<sequence length="81" mass="8992">MKHSGSNKLRIHIEMNEYRIEMTVRDSGKGFDTSQIEDWLLTSAHFGIVGMKERLESVGGDLQISSTIGRGTMLKATIPIA</sequence>
<protein>
    <recommendedName>
        <fullName evidence="2">histidine kinase</fullName>
        <ecNumber evidence="2">2.7.13.3</ecNumber>
    </recommendedName>
</protein>
<dbReference type="AlphaFoldDB" id="A0A2U3LXM0"/>
<dbReference type="Pfam" id="PF02518">
    <property type="entry name" value="HATPase_c"/>
    <property type="match status" value="1"/>
</dbReference>
<dbReference type="Proteomes" id="UP000238916">
    <property type="component" value="Unassembled WGS sequence"/>
</dbReference>
<proteinExistence type="predicted"/>
<evidence type="ECO:0000256" key="1">
    <source>
        <dbReference type="ARBA" id="ARBA00000085"/>
    </source>
</evidence>
<dbReference type="InterPro" id="IPR036890">
    <property type="entry name" value="HATPase_C_sf"/>
</dbReference>
<dbReference type="CDD" id="cd16917">
    <property type="entry name" value="HATPase_UhpB-NarQ-NarX-like"/>
    <property type="match status" value="1"/>
</dbReference>
<dbReference type="GO" id="GO:0000160">
    <property type="term" value="P:phosphorelay signal transduction system"/>
    <property type="evidence" value="ECO:0007669"/>
    <property type="project" value="UniProtKB-KW"/>
</dbReference>
<dbReference type="PANTHER" id="PTHR24421">
    <property type="entry name" value="NITRATE/NITRITE SENSOR PROTEIN NARX-RELATED"/>
    <property type="match status" value="1"/>
</dbReference>
<comment type="catalytic activity">
    <reaction evidence="1">
        <text>ATP + protein L-histidine = ADP + protein N-phospho-L-histidine.</text>
        <dbReference type="EC" id="2.7.13.3"/>
    </reaction>
</comment>
<evidence type="ECO:0000256" key="5">
    <source>
        <dbReference type="ARBA" id="ARBA00023012"/>
    </source>
</evidence>
<dbReference type="PANTHER" id="PTHR24421:SF55">
    <property type="entry name" value="SENSOR HISTIDINE KINASE YDFH"/>
    <property type="match status" value="1"/>
</dbReference>
<dbReference type="InterPro" id="IPR003594">
    <property type="entry name" value="HATPase_dom"/>
</dbReference>
<organism evidence="7 8">
    <name type="scientific">Candidatus Desulfosporosinus infrequens</name>
    <dbReference type="NCBI Taxonomy" id="2043169"/>
    <lineage>
        <taxon>Bacteria</taxon>
        <taxon>Bacillati</taxon>
        <taxon>Bacillota</taxon>
        <taxon>Clostridia</taxon>
        <taxon>Eubacteriales</taxon>
        <taxon>Desulfitobacteriaceae</taxon>
        <taxon>Desulfosporosinus</taxon>
    </lineage>
</organism>
<keyword evidence="3" id="KW-0808">Transferase</keyword>
<dbReference type="InterPro" id="IPR050482">
    <property type="entry name" value="Sensor_HK_TwoCompSys"/>
</dbReference>
<evidence type="ECO:0000313" key="8">
    <source>
        <dbReference type="Proteomes" id="UP000238916"/>
    </source>
</evidence>
<dbReference type="PROSITE" id="PS50109">
    <property type="entry name" value="HIS_KIN"/>
    <property type="match status" value="1"/>
</dbReference>
<evidence type="ECO:0000256" key="2">
    <source>
        <dbReference type="ARBA" id="ARBA00012438"/>
    </source>
</evidence>
<evidence type="ECO:0000259" key="6">
    <source>
        <dbReference type="PROSITE" id="PS50109"/>
    </source>
</evidence>
<evidence type="ECO:0000256" key="4">
    <source>
        <dbReference type="ARBA" id="ARBA00022777"/>
    </source>
</evidence>
<gene>
    <name evidence="7" type="ORF">SBF1_9320001</name>
</gene>
<name>A0A2U3LXM0_9FIRM</name>
<dbReference type="Gene3D" id="3.30.565.10">
    <property type="entry name" value="Histidine kinase-like ATPase, C-terminal domain"/>
    <property type="match status" value="1"/>
</dbReference>
<dbReference type="EMBL" id="OMOF01000926">
    <property type="protein sequence ID" value="SPF56598.1"/>
    <property type="molecule type" value="Genomic_DNA"/>
</dbReference>
<evidence type="ECO:0000313" key="7">
    <source>
        <dbReference type="EMBL" id="SPF56598.1"/>
    </source>
</evidence>
<evidence type="ECO:0000256" key="3">
    <source>
        <dbReference type="ARBA" id="ARBA00022679"/>
    </source>
</evidence>
<dbReference type="InterPro" id="IPR005467">
    <property type="entry name" value="His_kinase_dom"/>
</dbReference>
<dbReference type="PRINTS" id="PR00344">
    <property type="entry name" value="BCTRLSENSOR"/>
</dbReference>
<dbReference type="SUPFAM" id="SSF55874">
    <property type="entry name" value="ATPase domain of HSP90 chaperone/DNA topoisomerase II/histidine kinase"/>
    <property type="match status" value="1"/>
</dbReference>
<accession>A0A2U3LXM0</accession>
<dbReference type="GO" id="GO:0004673">
    <property type="term" value="F:protein histidine kinase activity"/>
    <property type="evidence" value="ECO:0007669"/>
    <property type="project" value="UniProtKB-EC"/>
</dbReference>
<keyword evidence="5" id="KW-0902">Two-component regulatory system</keyword>
<dbReference type="InterPro" id="IPR004358">
    <property type="entry name" value="Sig_transdc_His_kin-like_C"/>
</dbReference>
<feature type="domain" description="Histidine kinase" evidence="6">
    <location>
        <begin position="1"/>
        <end position="81"/>
    </location>
</feature>
<reference evidence="8" key="1">
    <citation type="submission" date="2018-02" db="EMBL/GenBank/DDBJ databases">
        <authorList>
            <person name="Hausmann B."/>
        </authorList>
    </citation>
    <scope>NUCLEOTIDE SEQUENCE [LARGE SCALE GENOMIC DNA]</scope>
    <source>
        <strain evidence="8">Peat soil MAG SbF1</strain>
    </source>
</reference>